<evidence type="ECO:0000256" key="1">
    <source>
        <dbReference type="SAM" id="Phobius"/>
    </source>
</evidence>
<dbReference type="AlphaFoldDB" id="A0ABD5VD36"/>
<protein>
    <recommendedName>
        <fullName evidence="4">TIGR04206 family protein</fullName>
    </recommendedName>
</protein>
<dbReference type="InterPro" id="IPR055971">
    <property type="entry name" value="DUF7549"/>
</dbReference>
<organism evidence="2 3">
    <name type="scientific">Halorubellus litoreus</name>
    <dbReference type="NCBI Taxonomy" id="755308"/>
    <lineage>
        <taxon>Archaea</taxon>
        <taxon>Methanobacteriati</taxon>
        <taxon>Methanobacteriota</taxon>
        <taxon>Stenosarchaea group</taxon>
        <taxon>Halobacteria</taxon>
        <taxon>Halobacteriales</taxon>
        <taxon>Halorubellaceae</taxon>
        <taxon>Halorubellus</taxon>
    </lineage>
</organism>
<feature type="transmembrane region" description="Helical" evidence="1">
    <location>
        <begin position="154"/>
        <end position="171"/>
    </location>
</feature>
<dbReference type="Proteomes" id="UP001596395">
    <property type="component" value="Unassembled WGS sequence"/>
</dbReference>
<evidence type="ECO:0000313" key="2">
    <source>
        <dbReference type="EMBL" id="MFC6953302.1"/>
    </source>
</evidence>
<gene>
    <name evidence="2" type="ORF">ACFQGB_10545</name>
</gene>
<accession>A0ABD5VD36</accession>
<keyword evidence="1" id="KW-1133">Transmembrane helix</keyword>
<keyword evidence="3" id="KW-1185">Reference proteome</keyword>
<evidence type="ECO:0000313" key="3">
    <source>
        <dbReference type="Proteomes" id="UP001596395"/>
    </source>
</evidence>
<keyword evidence="1" id="KW-0812">Transmembrane</keyword>
<feature type="transmembrane region" description="Helical" evidence="1">
    <location>
        <begin position="92"/>
        <end position="114"/>
    </location>
</feature>
<comment type="caution">
    <text evidence="2">The sequence shown here is derived from an EMBL/GenBank/DDBJ whole genome shotgun (WGS) entry which is preliminary data.</text>
</comment>
<reference evidence="2 3" key="1">
    <citation type="journal article" date="2019" name="Int. J. Syst. Evol. Microbiol.">
        <title>The Global Catalogue of Microorganisms (GCM) 10K type strain sequencing project: providing services to taxonomists for standard genome sequencing and annotation.</title>
        <authorList>
            <consortium name="The Broad Institute Genomics Platform"/>
            <consortium name="The Broad Institute Genome Sequencing Center for Infectious Disease"/>
            <person name="Wu L."/>
            <person name="Ma J."/>
        </authorList>
    </citation>
    <scope>NUCLEOTIDE SEQUENCE [LARGE SCALE GENOMIC DNA]</scope>
    <source>
        <strain evidence="2 3">GX26</strain>
    </source>
</reference>
<name>A0ABD5VD36_9EURY</name>
<dbReference type="Pfam" id="PF24417">
    <property type="entry name" value="DUF7549"/>
    <property type="match status" value="1"/>
</dbReference>
<proteinExistence type="predicted"/>
<sequence length="188" mass="20005">MVWVKSEYAEELAVLVTWLSALVPWSISYGSFAVTSGQDLTLVILRFPFVGIRYQLGVQILGGTSVKTPLQFRQEVVNAGGGALSQVPGYDLWLVGVALLAVAVVVSLLMYFEVDAALDAIPTDPVRLLGALLLGVAVVLLGATYVLFTTQAALFVPFGVFLQLAFGVILLRVDRTDVDSADANADSA</sequence>
<feature type="transmembrane region" description="Helical" evidence="1">
    <location>
        <begin position="12"/>
        <end position="32"/>
    </location>
</feature>
<dbReference type="EMBL" id="JBHSXN010000002">
    <property type="protein sequence ID" value="MFC6953302.1"/>
    <property type="molecule type" value="Genomic_DNA"/>
</dbReference>
<feature type="transmembrane region" description="Helical" evidence="1">
    <location>
        <begin position="126"/>
        <end position="148"/>
    </location>
</feature>
<dbReference type="RefSeq" id="WP_336350263.1">
    <property type="nucleotide sequence ID" value="NZ_JAZAQL010000002.1"/>
</dbReference>
<keyword evidence="1" id="KW-0472">Membrane</keyword>
<evidence type="ECO:0008006" key="4">
    <source>
        <dbReference type="Google" id="ProtNLM"/>
    </source>
</evidence>